<dbReference type="PANTHER" id="PTHR43044">
    <property type="match status" value="1"/>
</dbReference>
<comment type="similarity">
    <text evidence="2">Belongs to the NrfD family.</text>
</comment>
<dbReference type="EMBL" id="JACMSE010000002">
    <property type="protein sequence ID" value="MBC2888643.1"/>
    <property type="molecule type" value="Genomic_DNA"/>
</dbReference>
<name>A0A842JA08_9ACTN</name>
<dbReference type="InterPro" id="IPR054823">
    <property type="entry name" value="DsrP-like"/>
</dbReference>
<reference evidence="8 9" key="1">
    <citation type="submission" date="2020-08" db="EMBL/GenBank/DDBJ databases">
        <authorList>
            <person name="Liu C."/>
            <person name="Sun Q."/>
        </authorList>
    </citation>
    <scope>NUCLEOTIDE SEQUENCE [LARGE SCALE GENOMIC DNA]</scope>
    <source>
        <strain evidence="8 9">N22</strain>
    </source>
</reference>
<dbReference type="Proteomes" id="UP000587396">
    <property type="component" value="Unassembled WGS sequence"/>
</dbReference>
<feature type="transmembrane region" description="Helical" evidence="7">
    <location>
        <begin position="355"/>
        <end position="377"/>
    </location>
</feature>
<keyword evidence="5 7" id="KW-1133">Transmembrane helix</keyword>
<keyword evidence="6 7" id="KW-0472">Membrane</keyword>
<dbReference type="GO" id="GO:0005886">
    <property type="term" value="C:plasma membrane"/>
    <property type="evidence" value="ECO:0007669"/>
    <property type="project" value="UniProtKB-SubCell"/>
</dbReference>
<feature type="transmembrane region" description="Helical" evidence="7">
    <location>
        <begin position="12"/>
        <end position="31"/>
    </location>
</feature>
<dbReference type="RefSeq" id="WP_185904592.1">
    <property type="nucleotide sequence ID" value="NZ_JACMSE010000002.1"/>
</dbReference>
<feature type="transmembrane region" description="Helical" evidence="7">
    <location>
        <begin position="160"/>
        <end position="183"/>
    </location>
</feature>
<gene>
    <name evidence="8" type="primary">nrfD</name>
    <name evidence="8" type="ORF">H7313_04675</name>
</gene>
<evidence type="ECO:0000256" key="2">
    <source>
        <dbReference type="ARBA" id="ARBA00008929"/>
    </source>
</evidence>
<evidence type="ECO:0000256" key="1">
    <source>
        <dbReference type="ARBA" id="ARBA00004651"/>
    </source>
</evidence>
<evidence type="ECO:0000313" key="9">
    <source>
        <dbReference type="Proteomes" id="UP000587396"/>
    </source>
</evidence>
<evidence type="ECO:0000256" key="3">
    <source>
        <dbReference type="ARBA" id="ARBA00022475"/>
    </source>
</evidence>
<dbReference type="NCBIfam" id="NF045798">
    <property type="entry name" value="DsrP"/>
    <property type="match status" value="1"/>
</dbReference>
<keyword evidence="4 7" id="KW-0812">Transmembrane</keyword>
<dbReference type="Pfam" id="PF03916">
    <property type="entry name" value="NrfD"/>
    <property type="match status" value="1"/>
</dbReference>
<feature type="transmembrane region" description="Helical" evidence="7">
    <location>
        <begin position="283"/>
        <end position="303"/>
    </location>
</feature>
<organism evidence="8 9">
    <name type="scientific">Gordonibacter massiliensis</name>
    <name type="common">ex Traore et al. 2017</name>
    <dbReference type="NCBI Taxonomy" id="1841863"/>
    <lineage>
        <taxon>Bacteria</taxon>
        <taxon>Bacillati</taxon>
        <taxon>Actinomycetota</taxon>
        <taxon>Coriobacteriia</taxon>
        <taxon>Eggerthellales</taxon>
        <taxon>Eggerthellaceae</taxon>
        <taxon>Gordonibacter</taxon>
    </lineage>
</organism>
<comment type="subcellular location">
    <subcellularLocation>
        <location evidence="1">Cell membrane</location>
        <topology evidence="1">Multi-pass membrane protein</topology>
    </subcellularLocation>
</comment>
<feature type="transmembrane region" description="Helical" evidence="7">
    <location>
        <begin position="51"/>
        <end position="75"/>
    </location>
</feature>
<sequence>MLEKALHGSKSYYVWIAVLLLAIAVGVAAYANQLMNGLTLTGMSRDVSWGLYIAQFVFLVGVAASGVMVAIPFYLHHYQSYGKIVIIGEFMAVAAVLTAVLFVVVDLGQPMRVLNVILFPTPNSMLFWDMCVLSSYLIVNLVIGWTVLGAEKKGFPPPKWTHVLSLVAIPLAVGIHTVTAFLFSGLAGHDYWLTAIMAARFLASAFAAGPALLVVLCLILKKTAGFDVPRKALDSLAKTVCYAMIANVFFFLLEVFTAFYSNVPGHKAPLEYLFVGLDGHGQLVPFMWVATALAAIGIFLLLVPKFRRNYKTLVPALMAVFFACMIDKGLGLVLGGFVPNTFEQVVEYTPNINEVLVILGVYGIGFLVLTVLCKVAVGVRAKEIAPAREHGAGGDAAAAACEEPAAS</sequence>
<feature type="transmembrane region" description="Helical" evidence="7">
    <location>
        <begin position="240"/>
        <end position="263"/>
    </location>
</feature>
<feature type="transmembrane region" description="Helical" evidence="7">
    <location>
        <begin position="315"/>
        <end position="335"/>
    </location>
</feature>
<dbReference type="Gene3D" id="1.20.1630.10">
    <property type="entry name" value="Formate dehydrogenase/DMSO reductase domain"/>
    <property type="match status" value="1"/>
</dbReference>
<dbReference type="PANTHER" id="PTHR43044:SF2">
    <property type="entry name" value="POLYSULPHIDE REDUCTASE NRFD"/>
    <property type="match status" value="1"/>
</dbReference>
<evidence type="ECO:0000256" key="7">
    <source>
        <dbReference type="SAM" id="Phobius"/>
    </source>
</evidence>
<evidence type="ECO:0000313" key="8">
    <source>
        <dbReference type="EMBL" id="MBC2888643.1"/>
    </source>
</evidence>
<feature type="transmembrane region" description="Helical" evidence="7">
    <location>
        <begin position="84"/>
        <end position="105"/>
    </location>
</feature>
<feature type="transmembrane region" description="Helical" evidence="7">
    <location>
        <begin position="195"/>
        <end position="220"/>
    </location>
</feature>
<dbReference type="AlphaFoldDB" id="A0A842JA08"/>
<accession>A0A842JA08</accession>
<comment type="caution">
    <text evidence="8">The sequence shown here is derived from an EMBL/GenBank/DDBJ whole genome shotgun (WGS) entry which is preliminary data.</text>
</comment>
<keyword evidence="9" id="KW-1185">Reference proteome</keyword>
<evidence type="ECO:0000256" key="5">
    <source>
        <dbReference type="ARBA" id="ARBA00022989"/>
    </source>
</evidence>
<evidence type="ECO:0000256" key="6">
    <source>
        <dbReference type="ARBA" id="ARBA00023136"/>
    </source>
</evidence>
<protein>
    <submittedName>
        <fullName evidence="8">Polysulfide reductase NrfD</fullName>
    </submittedName>
</protein>
<proteinExistence type="inferred from homology"/>
<keyword evidence="3" id="KW-1003">Cell membrane</keyword>
<evidence type="ECO:0000256" key="4">
    <source>
        <dbReference type="ARBA" id="ARBA00022692"/>
    </source>
</evidence>
<dbReference type="InterPro" id="IPR005614">
    <property type="entry name" value="NrfD-like"/>
</dbReference>
<feature type="transmembrane region" description="Helical" evidence="7">
    <location>
        <begin position="125"/>
        <end position="148"/>
    </location>
</feature>